<accession>A0ABV9Z066</accession>
<keyword evidence="1" id="KW-0805">Transcription regulation</keyword>
<dbReference type="Gene3D" id="1.10.10.10">
    <property type="entry name" value="Winged helix-like DNA-binding domain superfamily/Winged helix DNA-binding domain"/>
    <property type="match status" value="1"/>
</dbReference>
<dbReference type="SMART" id="SM00421">
    <property type="entry name" value="HTH_LUXR"/>
    <property type="match status" value="1"/>
</dbReference>
<sequence length="201" mass="21886">MTESTADILQPYIAAGSRFLGTWDWSICLDLVTVSPMVASVFSIEPDRALEGIPSGEFLSRVHAEDRPELESRIEQTIKTGGELLAHYRVLRSVGPPAGIISRGYCDIKVGSFTGGIAIVGITDPAELDSNHAASHPPALAKRERECLYWCSRGKTNWEIGQILSISERTAEHHIASAARKLGSTSRVHAVAQAIRKRLIV</sequence>
<dbReference type="Proteomes" id="UP001595796">
    <property type="component" value="Unassembled WGS sequence"/>
</dbReference>
<evidence type="ECO:0000256" key="3">
    <source>
        <dbReference type="ARBA" id="ARBA00023163"/>
    </source>
</evidence>
<dbReference type="Gene3D" id="3.30.450.20">
    <property type="entry name" value="PAS domain"/>
    <property type="match status" value="1"/>
</dbReference>
<evidence type="ECO:0000313" key="6">
    <source>
        <dbReference type="Proteomes" id="UP001595796"/>
    </source>
</evidence>
<evidence type="ECO:0000313" key="5">
    <source>
        <dbReference type="EMBL" id="MFC5066974.1"/>
    </source>
</evidence>
<dbReference type="CDD" id="cd06170">
    <property type="entry name" value="LuxR_C_like"/>
    <property type="match status" value="1"/>
</dbReference>
<dbReference type="RefSeq" id="WP_379769357.1">
    <property type="nucleotide sequence ID" value="NZ_JBHSJF010000002.1"/>
</dbReference>
<dbReference type="PRINTS" id="PR00038">
    <property type="entry name" value="HTHLUXR"/>
</dbReference>
<dbReference type="Pfam" id="PF00196">
    <property type="entry name" value="GerE"/>
    <property type="match status" value="1"/>
</dbReference>
<reference evidence="6" key="1">
    <citation type="journal article" date="2019" name="Int. J. Syst. Evol. Microbiol.">
        <title>The Global Catalogue of Microorganisms (GCM) 10K type strain sequencing project: providing services to taxonomists for standard genome sequencing and annotation.</title>
        <authorList>
            <consortium name="The Broad Institute Genomics Platform"/>
            <consortium name="The Broad Institute Genome Sequencing Center for Infectious Disease"/>
            <person name="Wu L."/>
            <person name="Ma J."/>
        </authorList>
    </citation>
    <scope>NUCLEOTIDE SEQUENCE [LARGE SCALE GENOMIC DNA]</scope>
    <source>
        <strain evidence="6">CGMCC 1.16444</strain>
    </source>
</reference>
<dbReference type="PANTHER" id="PTHR44688:SF16">
    <property type="entry name" value="DNA-BINDING TRANSCRIPTIONAL ACTIVATOR DEVR_DOSR"/>
    <property type="match status" value="1"/>
</dbReference>
<dbReference type="PANTHER" id="PTHR44688">
    <property type="entry name" value="DNA-BINDING TRANSCRIPTIONAL ACTIVATOR DEVR_DOSR"/>
    <property type="match status" value="1"/>
</dbReference>
<keyword evidence="6" id="KW-1185">Reference proteome</keyword>
<dbReference type="SUPFAM" id="SSF46894">
    <property type="entry name" value="C-terminal effector domain of the bipartite response regulators"/>
    <property type="match status" value="1"/>
</dbReference>
<protein>
    <submittedName>
        <fullName evidence="5">LuxR C-terminal-related transcriptional regulator</fullName>
    </submittedName>
</protein>
<dbReference type="EMBL" id="JBHSJF010000002">
    <property type="protein sequence ID" value="MFC5066974.1"/>
    <property type="molecule type" value="Genomic_DNA"/>
</dbReference>
<dbReference type="InterPro" id="IPR000792">
    <property type="entry name" value="Tscrpt_reg_LuxR_C"/>
</dbReference>
<proteinExistence type="predicted"/>
<gene>
    <name evidence="5" type="ORF">ACFPFW_02980</name>
</gene>
<dbReference type="InterPro" id="IPR016032">
    <property type="entry name" value="Sig_transdc_resp-reg_C-effctor"/>
</dbReference>
<dbReference type="PROSITE" id="PS50043">
    <property type="entry name" value="HTH_LUXR_2"/>
    <property type="match status" value="1"/>
</dbReference>
<organism evidence="5 6">
    <name type="scientific">Flaviflagellibacter deserti</name>
    <dbReference type="NCBI Taxonomy" id="2267266"/>
    <lineage>
        <taxon>Bacteria</taxon>
        <taxon>Pseudomonadati</taxon>
        <taxon>Pseudomonadota</taxon>
        <taxon>Alphaproteobacteria</taxon>
        <taxon>Hyphomicrobiales</taxon>
        <taxon>Flaviflagellibacter</taxon>
    </lineage>
</organism>
<name>A0ABV9Z066_9HYPH</name>
<evidence type="ECO:0000256" key="2">
    <source>
        <dbReference type="ARBA" id="ARBA00023125"/>
    </source>
</evidence>
<feature type="domain" description="HTH luxR-type" evidence="4">
    <location>
        <begin position="133"/>
        <end position="198"/>
    </location>
</feature>
<evidence type="ECO:0000256" key="1">
    <source>
        <dbReference type="ARBA" id="ARBA00023015"/>
    </source>
</evidence>
<dbReference type="InterPro" id="IPR036388">
    <property type="entry name" value="WH-like_DNA-bd_sf"/>
</dbReference>
<keyword evidence="2" id="KW-0238">DNA-binding</keyword>
<evidence type="ECO:0000259" key="4">
    <source>
        <dbReference type="PROSITE" id="PS50043"/>
    </source>
</evidence>
<keyword evidence="3" id="KW-0804">Transcription</keyword>
<comment type="caution">
    <text evidence="5">The sequence shown here is derived from an EMBL/GenBank/DDBJ whole genome shotgun (WGS) entry which is preliminary data.</text>
</comment>